<evidence type="ECO:0000256" key="2">
    <source>
        <dbReference type="ARBA" id="ARBA00023242"/>
    </source>
</evidence>
<evidence type="ECO:0000313" key="7">
    <source>
        <dbReference type="Proteomes" id="UP001318860"/>
    </source>
</evidence>
<feature type="domain" description="CCT" evidence="5">
    <location>
        <begin position="338"/>
        <end position="380"/>
    </location>
</feature>
<keyword evidence="2 3" id="KW-0539">Nucleus</keyword>
<accession>A0ABR0XPY1</accession>
<dbReference type="Pfam" id="PF06203">
    <property type="entry name" value="CCT"/>
    <property type="match status" value="1"/>
</dbReference>
<feature type="region of interest" description="Disordered" evidence="4">
    <location>
        <begin position="73"/>
        <end position="101"/>
    </location>
</feature>
<evidence type="ECO:0000256" key="3">
    <source>
        <dbReference type="PROSITE-ProRule" id="PRU00357"/>
    </source>
</evidence>
<dbReference type="PANTHER" id="PTHR31319:SF110">
    <property type="entry name" value="CCT MOTIF FAMILY PROTEIN"/>
    <property type="match status" value="1"/>
</dbReference>
<comment type="caution">
    <text evidence="6">The sequence shown here is derived from an EMBL/GenBank/DDBJ whole genome shotgun (WGS) entry which is preliminary data.</text>
</comment>
<comment type="subcellular location">
    <subcellularLocation>
        <location evidence="1 3">Nucleus</location>
    </subcellularLocation>
</comment>
<proteinExistence type="predicted"/>
<evidence type="ECO:0000313" key="6">
    <source>
        <dbReference type="EMBL" id="KAK6161217.1"/>
    </source>
</evidence>
<dbReference type="InterPro" id="IPR045281">
    <property type="entry name" value="CONSTANS-like"/>
</dbReference>
<name>A0ABR0XPY1_REHGL</name>
<protein>
    <recommendedName>
        <fullName evidence="5">CCT domain-containing protein</fullName>
    </recommendedName>
</protein>
<gene>
    <name evidence="6" type="ORF">DH2020_004598</name>
</gene>
<evidence type="ECO:0000256" key="1">
    <source>
        <dbReference type="ARBA" id="ARBA00004123"/>
    </source>
</evidence>
<dbReference type="Proteomes" id="UP001318860">
    <property type="component" value="Unassembled WGS sequence"/>
</dbReference>
<organism evidence="6 7">
    <name type="scientific">Rehmannia glutinosa</name>
    <name type="common">Chinese foxglove</name>
    <dbReference type="NCBI Taxonomy" id="99300"/>
    <lineage>
        <taxon>Eukaryota</taxon>
        <taxon>Viridiplantae</taxon>
        <taxon>Streptophyta</taxon>
        <taxon>Embryophyta</taxon>
        <taxon>Tracheophyta</taxon>
        <taxon>Spermatophyta</taxon>
        <taxon>Magnoliopsida</taxon>
        <taxon>eudicotyledons</taxon>
        <taxon>Gunneridae</taxon>
        <taxon>Pentapetalae</taxon>
        <taxon>asterids</taxon>
        <taxon>lamiids</taxon>
        <taxon>Lamiales</taxon>
        <taxon>Orobanchaceae</taxon>
        <taxon>Rehmannieae</taxon>
        <taxon>Rehmannia</taxon>
    </lineage>
</organism>
<dbReference type="PANTHER" id="PTHR31319">
    <property type="entry name" value="ZINC FINGER PROTEIN CONSTANS-LIKE 4"/>
    <property type="match status" value="1"/>
</dbReference>
<dbReference type="InterPro" id="IPR010402">
    <property type="entry name" value="CCT_domain"/>
</dbReference>
<evidence type="ECO:0000259" key="5">
    <source>
        <dbReference type="PROSITE" id="PS51017"/>
    </source>
</evidence>
<dbReference type="EMBL" id="JABTTQ020000003">
    <property type="protein sequence ID" value="KAK6161217.1"/>
    <property type="molecule type" value="Genomic_DNA"/>
</dbReference>
<keyword evidence="7" id="KW-1185">Reference proteome</keyword>
<dbReference type="PROSITE" id="PS51017">
    <property type="entry name" value="CCT"/>
    <property type="match status" value="1"/>
</dbReference>
<feature type="region of interest" description="Disordered" evidence="4">
    <location>
        <begin position="380"/>
        <end position="402"/>
    </location>
</feature>
<feature type="compositionally biased region" description="Low complexity" evidence="4">
    <location>
        <begin position="88"/>
        <end position="101"/>
    </location>
</feature>
<sequence length="474" mass="52955">MLQDMVHPQDQQLSIDEITSPLGAHILEFCESELFPETLQNSEVASSSNCCYEEHSSYPSQPTITTDMNKYNTTTTDNEINPPPPPITTTTTAAAPSSPTAAQNTNLGIIFEDTADDQLENDISASIDFTDSPPFSVPHHHQYLNNNNNNNNSIQEPFNINPLNNHLSLGDHMVNGSLHQYAPERWATVAAPPSAVVPVLVPPLTTSYEEECLPSVPSYIRLRPSQTACSLMDTMMPPFLPQGNMNAPFSAESSGIFTGGGGLMLGNHQELDFEGDNAGLFLPDNIPRVFNCSNELQTLSSEGQHLVHGGTSTAPLGSEISSLDDPTFKVGKLSVEERKRKIHRYLKKRNERNFSKKIKYACRKTLADSRPRVRGRFAKNDELGEIGRTNGNNHEDDTDEDVTLFPNSNIPDHRRKVAVKEEDDMDSDIFAHISGQRDVLITPFLVAELMYSARRWPRRRRSRLRREMQQLDRL</sequence>
<evidence type="ECO:0000256" key="4">
    <source>
        <dbReference type="SAM" id="MobiDB-lite"/>
    </source>
</evidence>
<reference evidence="6 7" key="1">
    <citation type="journal article" date="2021" name="Comput. Struct. Biotechnol. J.">
        <title>De novo genome assembly of the potent medicinal plant Rehmannia glutinosa using nanopore technology.</title>
        <authorList>
            <person name="Ma L."/>
            <person name="Dong C."/>
            <person name="Song C."/>
            <person name="Wang X."/>
            <person name="Zheng X."/>
            <person name="Niu Y."/>
            <person name="Chen S."/>
            <person name="Feng W."/>
        </authorList>
    </citation>
    <scope>NUCLEOTIDE SEQUENCE [LARGE SCALE GENOMIC DNA]</scope>
    <source>
        <strain evidence="6">DH-2019</strain>
    </source>
</reference>